<evidence type="ECO:0000256" key="1">
    <source>
        <dbReference type="SAM" id="Phobius"/>
    </source>
</evidence>
<feature type="transmembrane region" description="Helical" evidence="1">
    <location>
        <begin position="27"/>
        <end position="46"/>
    </location>
</feature>
<evidence type="ECO:0000313" key="3">
    <source>
        <dbReference type="Proteomes" id="UP000636800"/>
    </source>
</evidence>
<name>A0A835RXB9_VANPL</name>
<proteinExistence type="predicted"/>
<dbReference type="AlphaFoldDB" id="A0A835RXB9"/>
<keyword evidence="1" id="KW-0812">Transmembrane</keyword>
<dbReference type="OrthoDB" id="1935957at2759"/>
<accession>A0A835RXB9</accession>
<comment type="caution">
    <text evidence="2">The sequence shown here is derived from an EMBL/GenBank/DDBJ whole genome shotgun (WGS) entry which is preliminary data.</text>
</comment>
<evidence type="ECO:0000313" key="2">
    <source>
        <dbReference type="EMBL" id="KAG0496245.1"/>
    </source>
</evidence>
<gene>
    <name evidence="2" type="ORF">HPP92_000936</name>
</gene>
<keyword evidence="1" id="KW-1133">Transmembrane helix</keyword>
<sequence>MVMVSIWFHGHQCCYRDTFMRLFNEGLLASGFTSAFAGNLKIVYLMHRRTAFSKTKNEQIVRLLRELEPHLNGLTARPKALQRSTFLRKLSSAVLPCMGKTANYLSMSAKT</sequence>
<protein>
    <submittedName>
        <fullName evidence="2">Uncharacterized protein</fullName>
    </submittedName>
</protein>
<dbReference type="EMBL" id="JADCNL010000001">
    <property type="protein sequence ID" value="KAG0496245.1"/>
    <property type="molecule type" value="Genomic_DNA"/>
</dbReference>
<keyword evidence="3" id="KW-1185">Reference proteome</keyword>
<organism evidence="2 3">
    <name type="scientific">Vanilla planifolia</name>
    <name type="common">Vanilla</name>
    <dbReference type="NCBI Taxonomy" id="51239"/>
    <lineage>
        <taxon>Eukaryota</taxon>
        <taxon>Viridiplantae</taxon>
        <taxon>Streptophyta</taxon>
        <taxon>Embryophyta</taxon>
        <taxon>Tracheophyta</taxon>
        <taxon>Spermatophyta</taxon>
        <taxon>Magnoliopsida</taxon>
        <taxon>Liliopsida</taxon>
        <taxon>Asparagales</taxon>
        <taxon>Orchidaceae</taxon>
        <taxon>Vanilloideae</taxon>
        <taxon>Vanilleae</taxon>
        <taxon>Vanilla</taxon>
    </lineage>
</organism>
<reference evidence="2 3" key="1">
    <citation type="journal article" date="2020" name="Nat. Food">
        <title>A phased Vanilla planifolia genome enables genetic improvement of flavour and production.</title>
        <authorList>
            <person name="Hasing T."/>
            <person name="Tang H."/>
            <person name="Brym M."/>
            <person name="Khazi F."/>
            <person name="Huang T."/>
            <person name="Chambers A.H."/>
        </authorList>
    </citation>
    <scope>NUCLEOTIDE SEQUENCE [LARGE SCALE GENOMIC DNA]</scope>
    <source>
        <tissue evidence="2">Leaf</tissue>
    </source>
</reference>
<keyword evidence="1" id="KW-0472">Membrane</keyword>
<dbReference type="Proteomes" id="UP000636800">
    <property type="component" value="Chromosome 1"/>
</dbReference>